<dbReference type="InterPro" id="IPR014721">
    <property type="entry name" value="Ribsml_uS5_D2-typ_fold_subgr"/>
</dbReference>
<gene>
    <name evidence="2" type="ORF">ACFQRF_08090</name>
</gene>
<evidence type="ECO:0000313" key="3">
    <source>
        <dbReference type="Proteomes" id="UP001596540"/>
    </source>
</evidence>
<dbReference type="EMBL" id="JBHTBH010000003">
    <property type="protein sequence ID" value="MFC7327703.1"/>
    <property type="molecule type" value="Genomic_DNA"/>
</dbReference>
<dbReference type="Gene3D" id="2.30.42.10">
    <property type="match status" value="1"/>
</dbReference>
<accession>A0ABW2KEE9</accession>
<dbReference type="Pfam" id="PF13180">
    <property type="entry name" value="PDZ_2"/>
    <property type="match status" value="1"/>
</dbReference>
<dbReference type="RefSeq" id="WP_379870135.1">
    <property type="nucleotide sequence ID" value="NZ_JBHTBH010000003.1"/>
</dbReference>
<name>A0ABW2KEE9_9ACTN</name>
<evidence type="ECO:0000313" key="2">
    <source>
        <dbReference type="EMBL" id="MFC7327703.1"/>
    </source>
</evidence>
<dbReference type="Gene3D" id="3.30.230.10">
    <property type="match status" value="1"/>
</dbReference>
<dbReference type="InterPro" id="IPR008269">
    <property type="entry name" value="Lon_proteolytic"/>
</dbReference>
<sequence>MFRRAMTLIVAAVLLVGLAVGGMFLPVPYLVASPGLALNTLGERDGERVIQIDGRESYEHDGGLSMVTVQYVGGPGSRLDLFTALSAWLSPTQAVLPEEAIFPPDRSVEEITESQTLQMDDSQQAAVAAALGEMNIDYQRRAMVAGVSEGLPADGELEAGDVIVAVDGAAVTGRDEAVRAIRDREPGDPVQLTIQHDGDDRDVTLDTTDLEGQPAVGALIGDDLTFPFDVHISVGDIGGPSAGMMFALGVMDHLSEEGLTGGHQIAGTGTITADGVVGGVSGVEQKMVSAERQGAEYFFVARESCAQTLNSAATGEIDVVAIEELDDAVAALEAIRTGEGLDELPRCS</sequence>
<evidence type="ECO:0000259" key="1">
    <source>
        <dbReference type="PROSITE" id="PS50106"/>
    </source>
</evidence>
<dbReference type="Proteomes" id="UP001596540">
    <property type="component" value="Unassembled WGS sequence"/>
</dbReference>
<keyword evidence="3" id="KW-1185">Reference proteome</keyword>
<protein>
    <submittedName>
        <fullName evidence="2">PDZ domain-containing protein</fullName>
    </submittedName>
</protein>
<proteinExistence type="predicted"/>
<feature type="domain" description="PDZ" evidence="1">
    <location>
        <begin position="116"/>
        <end position="183"/>
    </location>
</feature>
<dbReference type="InterPro" id="IPR027065">
    <property type="entry name" value="Lon_Prtase"/>
</dbReference>
<dbReference type="InterPro" id="IPR001478">
    <property type="entry name" value="PDZ"/>
</dbReference>
<reference evidence="3" key="1">
    <citation type="journal article" date="2019" name="Int. J. Syst. Evol. Microbiol.">
        <title>The Global Catalogue of Microorganisms (GCM) 10K type strain sequencing project: providing services to taxonomists for standard genome sequencing and annotation.</title>
        <authorList>
            <consortium name="The Broad Institute Genomics Platform"/>
            <consortium name="The Broad Institute Genome Sequencing Center for Infectious Disease"/>
            <person name="Wu L."/>
            <person name="Ma J."/>
        </authorList>
    </citation>
    <scope>NUCLEOTIDE SEQUENCE [LARGE SCALE GENOMIC DNA]</scope>
    <source>
        <strain evidence="3">CGMCC 4.7382</strain>
    </source>
</reference>
<dbReference type="InterPro" id="IPR020568">
    <property type="entry name" value="Ribosomal_Su5_D2-typ_SF"/>
</dbReference>
<comment type="caution">
    <text evidence="2">The sequence shown here is derived from an EMBL/GenBank/DDBJ whole genome shotgun (WGS) entry which is preliminary data.</text>
</comment>
<dbReference type="InterPro" id="IPR036034">
    <property type="entry name" value="PDZ_sf"/>
</dbReference>
<dbReference type="PROSITE" id="PS50106">
    <property type="entry name" value="PDZ"/>
    <property type="match status" value="1"/>
</dbReference>
<dbReference type="SMART" id="SM00228">
    <property type="entry name" value="PDZ"/>
    <property type="match status" value="1"/>
</dbReference>
<dbReference type="Pfam" id="PF05362">
    <property type="entry name" value="Lon_C"/>
    <property type="match status" value="1"/>
</dbReference>
<dbReference type="PANTHER" id="PTHR10046">
    <property type="entry name" value="ATP DEPENDENT LON PROTEASE FAMILY MEMBER"/>
    <property type="match status" value="1"/>
</dbReference>
<dbReference type="SUPFAM" id="SSF54211">
    <property type="entry name" value="Ribosomal protein S5 domain 2-like"/>
    <property type="match status" value="1"/>
</dbReference>
<dbReference type="SUPFAM" id="SSF50156">
    <property type="entry name" value="PDZ domain-like"/>
    <property type="match status" value="1"/>
</dbReference>
<organism evidence="2 3">
    <name type="scientific">Marinactinospora rubrisoli</name>
    <dbReference type="NCBI Taxonomy" id="2715399"/>
    <lineage>
        <taxon>Bacteria</taxon>
        <taxon>Bacillati</taxon>
        <taxon>Actinomycetota</taxon>
        <taxon>Actinomycetes</taxon>
        <taxon>Streptosporangiales</taxon>
        <taxon>Nocardiopsidaceae</taxon>
        <taxon>Marinactinospora</taxon>
    </lineage>
</organism>